<reference evidence="2 3" key="1">
    <citation type="journal article" date="2014" name="Mol. Biol. Evol.">
        <title>Massive expansion of Ubiquitination-related gene families within the Chlamydiae.</title>
        <authorList>
            <person name="Domman D."/>
            <person name="Collingro A."/>
            <person name="Lagkouvardos I."/>
            <person name="Gehre L."/>
            <person name="Weinmaier T."/>
            <person name="Rattei T."/>
            <person name="Subtil A."/>
            <person name="Horn M."/>
        </authorList>
    </citation>
    <scope>NUCLEOTIDE SEQUENCE [LARGE SCALE GENOMIC DNA]</scope>
    <source>
        <strain evidence="2 3">OEW1</strain>
    </source>
</reference>
<dbReference type="EMBL" id="JSAM01000147">
    <property type="protein sequence ID" value="KIA76052.1"/>
    <property type="molecule type" value="Genomic_DNA"/>
</dbReference>
<evidence type="ECO:0000313" key="2">
    <source>
        <dbReference type="EMBL" id="KIA76052.1"/>
    </source>
</evidence>
<dbReference type="SUPFAM" id="SSF81383">
    <property type="entry name" value="F-box domain"/>
    <property type="match status" value="1"/>
</dbReference>
<protein>
    <recommendedName>
        <fullName evidence="1">F-box domain-containing protein</fullName>
    </recommendedName>
</protein>
<gene>
    <name evidence="2" type="ORF">DB43_BY00010</name>
</gene>
<dbReference type="PROSITE" id="PS50181">
    <property type="entry name" value="FBOX"/>
    <property type="match status" value="1"/>
</dbReference>
<dbReference type="RefSeq" id="WP_162181362.1">
    <property type="nucleotide sequence ID" value="NZ_JSAM01000147.1"/>
</dbReference>
<evidence type="ECO:0000259" key="1">
    <source>
        <dbReference type="PROSITE" id="PS50181"/>
    </source>
</evidence>
<dbReference type="AlphaFoldDB" id="A0A0C1E3I7"/>
<dbReference type="Proteomes" id="UP000031307">
    <property type="component" value="Unassembled WGS sequence"/>
</dbReference>
<dbReference type="InterPro" id="IPR001810">
    <property type="entry name" value="F-box_dom"/>
</dbReference>
<accession>A0A0C1E3I7</accession>
<name>A0A0C1E3I7_9BACT</name>
<sequence length="94" mass="10773">MPETTIFHLPNEMLTHISSFLDPRSTLAFTGTSQELKGALADERLTLLQTKDRLQRDIANSLQFIEEGSLLLYQASRRKRGHAQTIWHPPLLFI</sequence>
<dbReference type="InterPro" id="IPR036047">
    <property type="entry name" value="F-box-like_dom_sf"/>
</dbReference>
<feature type="domain" description="F-box" evidence="1">
    <location>
        <begin position="3"/>
        <end position="58"/>
    </location>
</feature>
<organism evidence="2 3">
    <name type="scientific">Parachlamydia acanthamoebae</name>
    <dbReference type="NCBI Taxonomy" id="83552"/>
    <lineage>
        <taxon>Bacteria</taxon>
        <taxon>Pseudomonadati</taxon>
        <taxon>Chlamydiota</taxon>
        <taxon>Chlamydiia</taxon>
        <taxon>Parachlamydiales</taxon>
        <taxon>Parachlamydiaceae</taxon>
        <taxon>Parachlamydia</taxon>
    </lineage>
</organism>
<evidence type="ECO:0000313" key="3">
    <source>
        <dbReference type="Proteomes" id="UP000031307"/>
    </source>
</evidence>
<comment type="caution">
    <text evidence="2">The sequence shown here is derived from an EMBL/GenBank/DDBJ whole genome shotgun (WGS) entry which is preliminary data.</text>
</comment>
<proteinExistence type="predicted"/>